<feature type="chain" id="PRO_5044848200" description="Neprosin PEP catalytic domain-containing protein" evidence="1">
    <location>
        <begin position="23"/>
        <end position="412"/>
    </location>
</feature>
<dbReference type="EMBL" id="OZ075133">
    <property type="protein sequence ID" value="CAL4985912.1"/>
    <property type="molecule type" value="Genomic_DNA"/>
</dbReference>
<dbReference type="Pfam" id="PF14365">
    <property type="entry name" value="Neprosin_AP"/>
    <property type="match status" value="1"/>
</dbReference>
<feature type="signal peptide" evidence="1">
    <location>
        <begin position="1"/>
        <end position="22"/>
    </location>
</feature>
<dbReference type="InterPro" id="IPR025521">
    <property type="entry name" value="Neprosin_propep"/>
</dbReference>
<dbReference type="Pfam" id="PF03080">
    <property type="entry name" value="Neprosin"/>
    <property type="match status" value="1"/>
</dbReference>
<dbReference type="PANTHER" id="PTHR31589">
    <property type="entry name" value="PROTEIN, PUTATIVE (DUF239)-RELATED-RELATED"/>
    <property type="match status" value="1"/>
</dbReference>
<name>A0ABC9AW94_9POAL</name>
<dbReference type="InterPro" id="IPR004314">
    <property type="entry name" value="Neprosin"/>
</dbReference>
<organism evidence="3 4">
    <name type="scientific">Urochloa decumbens</name>
    <dbReference type="NCBI Taxonomy" id="240449"/>
    <lineage>
        <taxon>Eukaryota</taxon>
        <taxon>Viridiplantae</taxon>
        <taxon>Streptophyta</taxon>
        <taxon>Embryophyta</taxon>
        <taxon>Tracheophyta</taxon>
        <taxon>Spermatophyta</taxon>
        <taxon>Magnoliopsida</taxon>
        <taxon>Liliopsida</taxon>
        <taxon>Poales</taxon>
        <taxon>Poaceae</taxon>
        <taxon>PACMAD clade</taxon>
        <taxon>Panicoideae</taxon>
        <taxon>Panicodae</taxon>
        <taxon>Paniceae</taxon>
        <taxon>Melinidinae</taxon>
        <taxon>Urochloa</taxon>
    </lineage>
</organism>
<evidence type="ECO:0000256" key="1">
    <source>
        <dbReference type="SAM" id="SignalP"/>
    </source>
</evidence>
<evidence type="ECO:0000259" key="2">
    <source>
        <dbReference type="PROSITE" id="PS52045"/>
    </source>
</evidence>
<keyword evidence="4" id="KW-1185">Reference proteome</keyword>
<feature type="domain" description="Neprosin PEP catalytic" evidence="2">
    <location>
        <begin position="158"/>
        <end position="411"/>
    </location>
</feature>
<proteinExistence type="predicted"/>
<keyword evidence="1" id="KW-0732">Signal</keyword>
<dbReference type="PROSITE" id="PS52045">
    <property type="entry name" value="NEPROSIN_PEP_CD"/>
    <property type="match status" value="1"/>
</dbReference>
<dbReference type="Gene3D" id="3.90.1320.10">
    <property type="entry name" value="Outer-capsid protein sigma 3, large lobe"/>
    <property type="match status" value="1"/>
</dbReference>
<dbReference type="InterPro" id="IPR053168">
    <property type="entry name" value="Glutamic_endopeptidase"/>
</dbReference>
<reference evidence="3" key="1">
    <citation type="submission" date="2024-10" db="EMBL/GenBank/DDBJ databases">
        <authorList>
            <person name="Ryan C."/>
        </authorList>
    </citation>
    <scope>NUCLEOTIDE SEQUENCE [LARGE SCALE GENOMIC DNA]</scope>
</reference>
<evidence type="ECO:0000313" key="4">
    <source>
        <dbReference type="Proteomes" id="UP001497457"/>
    </source>
</evidence>
<accession>A0ABC9AW94</accession>
<evidence type="ECO:0000313" key="3">
    <source>
        <dbReference type="EMBL" id="CAL4985912.1"/>
    </source>
</evidence>
<protein>
    <recommendedName>
        <fullName evidence="2">Neprosin PEP catalytic domain-containing protein</fullName>
    </recommendedName>
</protein>
<dbReference type="Proteomes" id="UP001497457">
    <property type="component" value="Chromosome 23rd"/>
</dbReference>
<gene>
    <name evidence="3" type="ORF">URODEC1_LOCUS58161</name>
</gene>
<sequence>MAATRACMIALVTFLVLEGVAAAAVGTAGTSELRRRQVRSLLKKLNKAPLASIESPDGDIIDCVHISKQPAFDHPLLKNHTIQMRPSYHPEGLYDDSNVSTYSMTQTWHQNGKCPANTIPIRRTKEEDILRASSVTRFGKKSPMSIPKFLSVDEHNPLDVTIGHQHAVTYTRKGRYHGTKGSINLWQPAIGTAKDFSLAQVWITGGSYNGMDLNTIEVGWQVFPEMYGDKSTRLFIFWTRDAYRTTGCYNLQCSGFVQTNNKFGIGASFSPVSSYGGLQYEITILIWKDPKGGNWWLQVGSNILGYWPSSIFSNLQNGASNIMWGGEVYSPYAGQTSTNMGSGHFPREGFGKASYIKNIQVVDSFNKLKPPGPLGLGNKQPNCYSVQSGSTSKNWGTYMFYGGPGKNPSCPQ</sequence>
<dbReference type="PANTHER" id="PTHR31589:SF214">
    <property type="entry name" value="NEPROSIN DOMAIN-CONTAINING PROTEIN"/>
    <property type="match status" value="1"/>
</dbReference>
<dbReference type="AlphaFoldDB" id="A0ABC9AW94"/>